<dbReference type="EMBL" id="LBXN01000050">
    <property type="protein sequence ID" value="KKR32158.1"/>
    <property type="molecule type" value="Genomic_DNA"/>
</dbReference>
<protein>
    <submittedName>
        <fullName evidence="3">VanW family protein</fullName>
    </submittedName>
</protein>
<dbReference type="PATRIC" id="fig|1618450.3.peg.972"/>
<evidence type="ECO:0000256" key="1">
    <source>
        <dbReference type="SAM" id="Phobius"/>
    </source>
</evidence>
<evidence type="ECO:0000313" key="3">
    <source>
        <dbReference type="EMBL" id="KKR32158.1"/>
    </source>
</evidence>
<sequence length="477" mass="53472">MVRVNKAKAKIRYPFFTLFHLIYFSVGIGIGLFILFVVSIISFEKQYDNRIYPGIVIDNKKFSGWTKETVEGYFAEKSFPLEKIRISFKYDEKIATLSGEKLKIAYDGKLSAEQGYLIGRSGNFISDSYRKLTALRKGIYLPVVLKYDTSTLDDFLSTLSAEIDTPEENALFSFEKGKVAAFKLSKEGRRLNIDETKNIFNNILSSVIQNPSLNTDNFSFYLPIDKVKPKVEITDTNNLGIKELVGHGESKFAGSIAGRIHNVILASSRINGILIAPGETFSFNKALGDVSAATGYQSAYIIKDGRTVLGDGGGVCQVSTTLFRAALNTGLAITERHAHSYRVGYYEQDSPVGLDSTVYDPSYDLKFKNNMNNYILIQSSVDTTNLKLTFNLYGTGDGRKIEITKTKIWDQSPPPPPLYQDDPTLKKGVTKQVDWEAWGAKTSFDYTVTGNERILEKLTFYSNYQPWRAVFLKGTKD</sequence>
<feature type="transmembrane region" description="Helical" evidence="1">
    <location>
        <begin position="21"/>
        <end position="43"/>
    </location>
</feature>
<keyword evidence="1" id="KW-1133">Transmembrane helix</keyword>
<comment type="caution">
    <text evidence="3">The sequence shown here is derived from an EMBL/GenBank/DDBJ whole genome shotgun (WGS) entry which is preliminary data.</text>
</comment>
<dbReference type="Pfam" id="PF12229">
    <property type="entry name" value="PG_binding_4"/>
    <property type="match status" value="1"/>
</dbReference>
<proteinExistence type="predicted"/>
<dbReference type="AlphaFoldDB" id="A0A0G0PW86"/>
<reference evidence="3 4" key="1">
    <citation type="journal article" date="2015" name="Nature">
        <title>rRNA introns, odd ribosomes, and small enigmatic genomes across a large radiation of phyla.</title>
        <authorList>
            <person name="Brown C.T."/>
            <person name="Hug L.A."/>
            <person name="Thomas B.C."/>
            <person name="Sharon I."/>
            <person name="Castelle C.J."/>
            <person name="Singh A."/>
            <person name="Wilkins M.J."/>
            <person name="Williams K.H."/>
            <person name="Banfield J.F."/>
        </authorList>
    </citation>
    <scope>NUCLEOTIDE SEQUENCE [LARGE SCALE GENOMIC DNA]</scope>
</reference>
<dbReference type="PANTHER" id="PTHR35788:SF1">
    <property type="entry name" value="EXPORTED PROTEIN"/>
    <property type="match status" value="1"/>
</dbReference>
<gene>
    <name evidence="3" type="ORF">UT63_C0050G0007</name>
</gene>
<organism evidence="3 4">
    <name type="scientific">Candidatus Gottesmanbacteria bacterium GW2011_GWC2_39_8</name>
    <dbReference type="NCBI Taxonomy" id="1618450"/>
    <lineage>
        <taxon>Bacteria</taxon>
        <taxon>Candidatus Gottesmaniibacteriota</taxon>
    </lineage>
</organism>
<accession>A0A0G0PW86</accession>
<dbReference type="Proteomes" id="UP000034539">
    <property type="component" value="Unassembled WGS sequence"/>
</dbReference>
<evidence type="ECO:0000313" key="4">
    <source>
        <dbReference type="Proteomes" id="UP000034539"/>
    </source>
</evidence>
<name>A0A0G0PW86_9BACT</name>
<feature type="domain" description="YoaR-like putative peptidoglycan binding" evidence="2">
    <location>
        <begin position="97"/>
        <end position="203"/>
    </location>
</feature>
<dbReference type="InterPro" id="IPR007391">
    <property type="entry name" value="Vancomycin_resist_VanW"/>
</dbReference>
<keyword evidence="1" id="KW-0472">Membrane</keyword>
<dbReference type="InterPro" id="IPR052913">
    <property type="entry name" value="Glycopeptide_resist_protein"/>
</dbReference>
<dbReference type="Pfam" id="PF04294">
    <property type="entry name" value="VanW"/>
    <property type="match status" value="1"/>
</dbReference>
<dbReference type="InterPro" id="IPR022029">
    <property type="entry name" value="YoaR-like_PG-bd"/>
</dbReference>
<evidence type="ECO:0000259" key="2">
    <source>
        <dbReference type="Pfam" id="PF12229"/>
    </source>
</evidence>
<dbReference type="PANTHER" id="PTHR35788">
    <property type="entry name" value="EXPORTED PROTEIN-RELATED"/>
    <property type="match status" value="1"/>
</dbReference>
<keyword evidence="1" id="KW-0812">Transmembrane</keyword>